<dbReference type="GO" id="GO:0006633">
    <property type="term" value="P:fatty acid biosynthetic process"/>
    <property type="evidence" value="ECO:0007669"/>
    <property type="project" value="InterPro"/>
</dbReference>
<gene>
    <name evidence="5" type="ORF">FHS11_001126</name>
</gene>
<accession>A0A839SA50</accession>
<dbReference type="Gene3D" id="3.40.47.10">
    <property type="match status" value="1"/>
</dbReference>
<feature type="domain" description="Beta-ketoacyl-[acyl-carrier-protein] synthase III C-terminal" evidence="3">
    <location>
        <begin position="264"/>
        <end position="363"/>
    </location>
</feature>
<protein>
    <submittedName>
        <fullName evidence="5">3-oxoacyl-[acyl-carrier-protein] synthase-3</fullName>
        <ecNumber evidence="5">2.3.1.180</ecNumber>
    </submittedName>
</protein>
<evidence type="ECO:0000259" key="3">
    <source>
        <dbReference type="Pfam" id="PF08541"/>
    </source>
</evidence>
<keyword evidence="2 5" id="KW-0012">Acyltransferase</keyword>
<dbReference type="Proteomes" id="UP000539265">
    <property type="component" value="Unassembled WGS sequence"/>
</dbReference>
<evidence type="ECO:0000259" key="4">
    <source>
        <dbReference type="Pfam" id="PF08545"/>
    </source>
</evidence>
<name>A0A839SA50_9SPHI</name>
<dbReference type="InterPro" id="IPR013751">
    <property type="entry name" value="ACP_syn_III_N"/>
</dbReference>
<dbReference type="EMBL" id="JACHWX010000002">
    <property type="protein sequence ID" value="MBB3054716.1"/>
    <property type="molecule type" value="Genomic_DNA"/>
</dbReference>
<comment type="caution">
    <text evidence="5">The sequence shown here is derived from an EMBL/GenBank/DDBJ whole genome shotgun (WGS) entry which is preliminary data.</text>
</comment>
<sequence>MDLKETGNKIYAVIIGSGSYIPTRIITNNDFSASTFYDENGHKLARATAEIIPKFSDITGILERRYVTADLVASDIAVLAAESAIGNAKIDAETLDYIIVAHNFGDIKEENRRSEFVPALASRVKHRLGIKNPDTVCYDLPFGCAGWLQGMIQADFYIHAGQAKRVLVIGAETLSRICDPHDRDSMLYADGAGAVILEATESDTPVGILSHSSHTYAEHAFILRMDKSNNPDYLPKDQLFLKMQGRILYEQALKVVPLVIKESLEKAAVPFDGFAKILLHQANKKMMEAILRRFYDEFGIKQIPENIMPITVSWLGNSSVATLPTLYNLISENQLPGHQFTNGNIIVFASVGAGVNVNSVVYQIPK</sequence>
<dbReference type="InterPro" id="IPR013747">
    <property type="entry name" value="ACP_syn_III_C"/>
</dbReference>
<dbReference type="GO" id="GO:0044550">
    <property type="term" value="P:secondary metabolite biosynthetic process"/>
    <property type="evidence" value="ECO:0007669"/>
    <property type="project" value="TreeGrafter"/>
</dbReference>
<evidence type="ECO:0000313" key="5">
    <source>
        <dbReference type="EMBL" id="MBB3054716.1"/>
    </source>
</evidence>
<keyword evidence="6" id="KW-1185">Reference proteome</keyword>
<dbReference type="Pfam" id="PF08545">
    <property type="entry name" value="ACP_syn_III"/>
    <property type="match status" value="1"/>
</dbReference>
<feature type="domain" description="Beta-ketoacyl-[acyl-carrier-protein] synthase III N-terminal" evidence="4">
    <location>
        <begin position="138"/>
        <end position="211"/>
    </location>
</feature>
<organism evidence="5 6">
    <name type="scientific">Mucilaginibacter gotjawali</name>
    <dbReference type="NCBI Taxonomy" id="1550579"/>
    <lineage>
        <taxon>Bacteria</taxon>
        <taxon>Pseudomonadati</taxon>
        <taxon>Bacteroidota</taxon>
        <taxon>Sphingobacteriia</taxon>
        <taxon>Sphingobacteriales</taxon>
        <taxon>Sphingobacteriaceae</taxon>
        <taxon>Mucilaginibacter</taxon>
    </lineage>
</organism>
<dbReference type="EC" id="2.3.1.180" evidence="5"/>
<dbReference type="GO" id="GO:0004315">
    <property type="term" value="F:3-oxoacyl-[acyl-carrier-protein] synthase activity"/>
    <property type="evidence" value="ECO:0007669"/>
    <property type="project" value="InterPro"/>
</dbReference>
<dbReference type="Pfam" id="PF08541">
    <property type="entry name" value="ACP_syn_III_C"/>
    <property type="match status" value="1"/>
</dbReference>
<reference evidence="5" key="1">
    <citation type="submission" date="2020-08" db="EMBL/GenBank/DDBJ databases">
        <title>Genomic Encyclopedia of Type Strains, Phase III (KMG-III): the genomes of soil and plant-associated and newly described type strains.</title>
        <authorList>
            <person name="Whitman W."/>
        </authorList>
    </citation>
    <scope>NUCLEOTIDE SEQUENCE [LARGE SCALE GENOMIC DNA]</scope>
    <source>
        <strain evidence="5">CECT 8628</strain>
    </source>
</reference>
<keyword evidence="1 5" id="KW-0808">Transferase</keyword>
<evidence type="ECO:0000256" key="2">
    <source>
        <dbReference type="ARBA" id="ARBA00023315"/>
    </source>
</evidence>
<dbReference type="RefSeq" id="WP_096356482.1">
    <property type="nucleotide sequence ID" value="NZ_AP017313.1"/>
</dbReference>
<evidence type="ECO:0000313" key="6">
    <source>
        <dbReference type="Proteomes" id="UP000539265"/>
    </source>
</evidence>
<dbReference type="InterPro" id="IPR016039">
    <property type="entry name" value="Thiolase-like"/>
</dbReference>
<dbReference type="CDD" id="cd00830">
    <property type="entry name" value="KAS_III"/>
    <property type="match status" value="1"/>
</dbReference>
<dbReference type="AlphaFoldDB" id="A0A839SA50"/>
<dbReference type="OrthoDB" id="5171393at2"/>
<dbReference type="SUPFAM" id="SSF53901">
    <property type="entry name" value="Thiolase-like"/>
    <property type="match status" value="1"/>
</dbReference>
<evidence type="ECO:0000256" key="1">
    <source>
        <dbReference type="ARBA" id="ARBA00022679"/>
    </source>
</evidence>
<dbReference type="PANTHER" id="PTHR34069:SF3">
    <property type="entry name" value="ACYL-COA:ACYL-COA ALKYLTRANSFERASE"/>
    <property type="match status" value="1"/>
</dbReference>
<dbReference type="GO" id="GO:0033818">
    <property type="term" value="F:beta-ketoacyl-acyl-carrier-protein synthase III activity"/>
    <property type="evidence" value="ECO:0007669"/>
    <property type="project" value="UniProtKB-EC"/>
</dbReference>
<dbReference type="PANTHER" id="PTHR34069">
    <property type="entry name" value="3-OXOACYL-[ACYL-CARRIER-PROTEIN] SYNTHASE 3"/>
    <property type="match status" value="1"/>
</dbReference>
<proteinExistence type="predicted"/>